<dbReference type="Pfam" id="PF11251">
    <property type="entry name" value="DUF3050"/>
    <property type="match status" value="1"/>
</dbReference>
<evidence type="ECO:0000313" key="1">
    <source>
        <dbReference type="EMBL" id="MCV9387154.1"/>
    </source>
</evidence>
<comment type="caution">
    <text evidence="1">The sequence shown here is derived from an EMBL/GenBank/DDBJ whole genome shotgun (WGS) entry which is preliminary data.</text>
</comment>
<dbReference type="Proteomes" id="UP001300692">
    <property type="component" value="Unassembled WGS sequence"/>
</dbReference>
<proteinExistence type="predicted"/>
<accession>A0ABT3CUB8</accession>
<dbReference type="SUPFAM" id="SSF48613">
    <property type="entry name" value="Heme oxygenase-like"/>
    <property type="match status" value="1"/>
</dbReference>
<evidence type="ECO:0000313" key="2">
    <source>
        <dbReference type="Proteomes" id="UP001300692"/>
    </source>
</evidence>
<organism evidence="1 2">
    <name type="scientific">Reichenbachiella ulvae</name>
    <dbReference type="NCBI Taxonomy" id="2980104"/>
    <lineage>
        <taxon>Bacteria</taxon>
        <taxon>Pseudomonadati</taxon>
        <taxon>Bacteroidota</taxon>
        <taxon>Cytophagia</taxon>
        <taxon>Cytophagales</taxon>
        <taxon>Reichenbachiellaceae</taxon>
        <taxon>Reichenbachiella</taxon>
    </lineage>
</organism>
<protein>
    <submittedName>
        <fullName evidence="1">DUF3050 domain-containing protein</fullName>
    </submittedName>
</protein>
<dbReference type="InterPro" id="IPR024423">
    <property type="entry name" value="DUF3050"/>
</dbReference>
<name>A0ABT3CUB8_9BACT</name>
<gene>
    <name evidence="1" type="ORF">N7U62_10800</name>
</gene>
<reference evidence="1 2" key="1">
    <citation type="submission" date="2022-10" db="EMBL/GenBank/DDBJ databases">
        <title>Comparative genomics and taxonomic characterization of three novel marine species of genus Reichenbachiella exhibiting antioxidant and polysaccharide degradation activities.</title>
        <authorList>
            <person name="Muhammad N."/>
            <person name="Lee Y.-J."/>
            <person name="Ko J."/>
            <person name="Kim S.-G."/>
        </authorList>
    </citation>
    <scope>NUCLEOTIDE SEQUENCE [LARGE SCALE GENOMIC DNA]</scope>
    <source>
        <strain evidence="1 2">ABR2-5</strain>
    </source>
</reference>
<dbReference type="InterPro" id="IPR016084">
    <property type="entry name" value="Haem_Oase-like_multi-hlx"/>
</dbReference>
<dbReference type="EMBL" id="JAOYOD010000001">
    <property type="protein sequence ID" value="MCV9387154.1"/>
    <property type="molecule type" value="Genomic_DNA"/>
</dbReference>
<dbReference type="RefSeq" id="WP_264137981.1">
    <property type="nucleotide sequence ID" value="NZ_JAOYOD010000001.1"/>
</dbReference>
<dbReference type="Gene3D" id="1.20.910.10">
    <property type="entry name" value="Heme oxygenase-like"/>
    <property type="match status" value="1"/>
</dbReference>
<keyword evidence="2" id="KW-1185">Reference proteome</keyword>
<sequence>MINTPAQIESEIAELRTTLSNHKLYQILDDVEDIKVFMENHVFAVWDFMSLLKALQIKLTCVQTPWIPASSPVVARFINEIVHGEESDINERGEPKSHYEMYLDAMQQMGASTSEIQAFLQHLREGKSIEEGLSMISIDQATTDFVRYTFDIIATGQVHKIASAFTFGREDVIPDMFIEILKSADSDNQQYNKLAYYLERHIELDGDEHGPLSLQMISELCGDDEQKWSETLAVARESLQKRIALWDGITEAIEKNKDQQSLELA</sequence>